<evidence type="ECO:0000256" key="3">
    <source>
        <dbReference type="ARBA" id="ARBA00022763"/>
    </source>
</evidence>
<keyword evidence="1" id="KW-0540">Nuclease</keyword>
<dbReference type="Gene3D" id="3.40.960.10">
    <property type="entry name" value="VSR Endonuclease"/>
    <property type="match status" value="1"/>
</dbReference>
<evidence type="ECO:0000256" key="2">
    <source>
        <dbReference type="ARBA" id="ARBA00022759"/>
    </source>
</evidence>
<reference evidence="7 8" key="1">
    <citation type="submission" date="2024-09" db="EMBL/GenBank/DDBJ databases">
        <authorList>
            <person name="Salinas-Garcia M.A."/>
            <person name="Prieme A."/>
        </authorList>
    </citation>
    <scope>NUCLEOTIDE SEQUENCE [LARGE SCALE GENOMIC DNA]</scope>
    <source>
        <strain evidence="7 8">DSM 21081</strain>
    </source>
</reference>
<dbReference type="NCBIfam" id="TIGR00632">
    <property type="entry name" value="vsr"/>
    <property type="match status" value="1"/>
</dbReference>
<dbReference type="Pfam" id="PF03852">
    <property type="entry name" value="Vsr"/>
    <property type="match status" value="2"/>
</dbReference>
<dbReference type="GO" id="GO:0004519">
    <property type="term" value="F:endonuclease activity"/>
    <property type="evidence" value="ECO:0007669"/>
    <property type="project" value="UniProtKB-KW"/>
</dbReference>
<dbReference type="SUPFAM" id="SSF52980">
    <property type="entry name" value="Restriction endonuclease-like"/>
    <property type="match status" value="1"/>
</dbReference>
<dbReference type="RefSeq" id="WP_373972585.1">
    <property type="nucleotide sequence ID" value="NZ_JBHDLJ010000010.1"/>
</dbReference>
<dbReference type="Proteomes" id="UP001575652">
    <property type="component" value="Unassembled WGS sequence"/>
</dbReference>
<keyword evidence="5" id="KW-0234">DNA repair</keyword>
<evidence type="ECO:0000256" key="1">
    <source>
        <dbReference type="ARBA" id="ARBA00022722"/>
    </source>
</evidence>
<name>A0ABV4UP37_9MICC</name>
<comment type="caution">
    <text evidence="7">The sequence shown here is derived from an EMBL/GenBank/DDBJ whole genome shotgun (WGS) entry which is preliminary data.</text>
</comment>
<organism evidence="7 8">
    <name type="scientific">Arthrobacter halodurans</name>
    <dbReference type="NCBI Taxonomy" id="516699"/>
    <lineage>
        <taxon>Bacteria</taxon>
        <taxon>Bacillati</taxon>
        <taxon>Actinomycetota</taxon>
        <taxon>Actinomycetes</taxon>
        <taxon>Micrococcales</taxon>
        <taxon>Micrococcaceae</taxon>
        <taxon>Arthrobacter</taxon>
    </lineage>
</organism>
<dbReference type="CDD" id="cd00221">
    <property type="entry name" value="Vsr"/>
    <property type="match status" value="1"/>
</dbReference>
<evidence type="ECO:0000313" key="8">
    <source>
        <dbReference type="Proteomes" id="UP001575652"/>
    </source>
</evidence>
<comment type="similarity">
    <text evidence="6">Belongs to the Vsr family.</text>
</comment>
<protein>
    <submittedName>
        <fullName evidence="7">Very short patch repair endonuclease</fullName>
    </submittedName>
</protein>
<keyword evidence="3" id="KW-0227">DNA damage</keyword>
<evidence type="ECO:0000256" key="6">
    <source>
        <dbReference type="ARBA" id="ARBA00029466"/>
    </source>
</evidence>
<dbReference type="EMBL" id="JBHDLJ010000010">
    <property type="protein sequence ID" value="MFB0835415.1"/>
    <property type="molecule type" value="Genomic_DNA"/>
</dbReference>
<keyword evidence="4" id="KW-0378">Hydrolase</keyword>
<evidence type="ECO:0000256" key="4">
    <source>
        <dbReference type="ARBA" id="ARBA00022801"/>
    </source>
</evidence>
<evidence type="ECO:0000313" key="7">
    <source>
        <dbReference type="EMBL" id="MFB0835415.1"/>
    </source>
</evidence>
<gene>
    <name evidence="7" type="ORF">ACETWP_12525</name>
</gene>
<sequence length="158" mass="17468">MDRLTPEQRSALMARIRGKDTGPELRVRRIAHAAGYRFRLHGQLARRAAAAASRRAPDVRLAGGRLPGKPDLVFPSRRKVVFVNGCFWHGHDCPVGRRAPASNAEFWAAKRAGNAARDARHEASLGRLGWQSLTLWECQLKDADAVLGRLDEFLGPSP</sequence>
<evidence type="ECO:0000256" key="5">
    <source>
        <dbReference type="ARBA" id="ARBA00023204"/>
    </source>
</evidence>
<proteinExistence type="inferred from homology"/>
<dbReference type="InterPro" id="IPR011335">
    <property type="entry name" value="Restrct_endonuc-II-like"/>
</dbReference>
<keyword evidence="8" id="KW-1185">Reference proteome</keyword>
<dbReference type="InterPro" id="IPR004603">
    <property type="entry name" value="DNA_mismatch_endonuc_vsr"/>
</dbReference>
<keyword evidence="2 7" id="KW-0255">Endonuclease</keyword>
<accession>A0ABV4UP37</accession>